<accession>A0A811VA95</accession>
<keyword evidence="2" id="KW-1185">Reference proteome</keyword>
<dbReference type="EMBL" id="CAJHJT010000034">
    <property type="protein sequence ID" value="CAD7006706.1"/>
    <property type="molecule type" value="Genomic_DNA"/>
</dbReference>
<organism evidence="1 2">
    <name type="scientific">Ceratitis capitata</name>
    <name type="common">Mediterranean fruit fly</name>
    <name type="synonym">Tephritis capitata</name>
    <dbReference type="NCBI Taxonomy" id="7213"/>
    <lineage>
        <taxon>Eukaryota</taxon>
        <taxon>Metazoa</taxon>
        <taxon>Ecdysozoa</taxon>
        <taxon>Arthropoda</taxon>
        <taxon>Hexapoda</taxon>
        <taxon>Insecta</taxon>
        <taxon>Pterygota</taxon>
        <taxon>Neoptera</taxon>
        <taxon>Endopterygota</taxon>
        <taxon>Diptera</taxon>
        <taxon>Brachycera</taxon>
        <taxon>Muscomorpha</taxon>
        <taxon>Tephritoidea</taxon>
        <taxon>Tephritidae</taxon>
        <taxon>Ceratitis</taxon>
        <taxon>Ceratitis</taxon>
    </lineage>
</organism>
<proteinExistence type="predicted"/>
<sequence length="92" mass="9693">MLLATTTARQWALPNISHDVLFVRVKAFNKVLPKKPARLGNNIETLMAAVAMFISATTSKAVRDSVQSICCMTGGIGSSEGGYVCIGGGHVL</sequence>
<comment type="caution">
    <text evidence="1">The sequence shown here is derived from an EMBL/GenBank/DDBJ whole genome shotgun (WGS) entry which is preliminary data.</text>
</comment>
<dbReference type="AlphaFoldDB" id="A0A811VA95"/>
<reference evidence="1" key="1">
    <citation type="submission" date="2020-11" db="EMBL/GenBank/DDBJ databases">
        <authorList>
            <person name="Whitehead M."/>
        </authorList>
    </citation>
    <scope>NUCLEOTIDE SEQUENCE</scope>
    <source>
        <strain evidence="1">EGII</strain>
    </source>
</reference>
<evidence type="ECO:0000313" key="2">
    <source>
        <dbReference type="Proteomes" id="UP000606786"/>
    </source>
</evidence>
<name>A0A811VA95_CERCA</name>
<gene>
    <name evidence="1" type="ORF">CCAP1982_LOCUS15005</name>
</gene>
<evidence type="ECO:0000313" key="1">
    <source>
        <dbReference type="EMBL" id="CAD7006706.1"/>
    </source>
</evidence>
<protein>
    <submittedName>
        <fullName evidence="1">(Mediterranean fruit fly) hypothetical protein</fullName>
    </submittedName>
</protein>
<dbReference type="Proteomes" id="UP000606786">
    <property type="component" value="Unassembled WGS sequence"/>
</dbReference>